<feature type="compositionally biased region" description="Basic and acidic residues" evidence="1">
    <location>
        <begin position="57"/>
        <end position="71"/>
    </location>
</feature>
<dbReference type="RefSeq" id="WP_242775326.1">
    <property type="nucleotide sequence ID" value="NZ_JALDAY010000015.1"/>
</dbReference>
<feature type="compositionally biased region" description="Acidic residues" evidence="1">
    <location>
        <begin position="45"/>
        <end position="56"/>
    </location>
</feature>
<dbReference type="Proteomes" id="UP001165269">
    <property type="component" value="Unassembled WGS sequence"/>
</dbReference>
<organism evidence="2 3">
    <name type="scientific">Streptomyces cylindrosporus</name>
    <dbReference type="NCBI Taxonomy" id="2927583"/>
    <lineage>
        <taxon>Bacteria</taxon>
        <taxon>Bacillati</taxon>
        <taxon>Actinomycetota</taxon>
        <taxon>Actinomycetes</taxon>
        <taxon>Kitasatosporales</taxon>
        <taxon>Streptomycetaceae</taxon>
        <taxon>Streptomyces</taxon>
    </lineage>
</organism>
<protein>
    <submittedName>
        <fullName evidence="2">Uncharacterized protein</fullName>
    </submittedName>
</protein>
<comment type="caution">
    <text evidence="2">The sequence shown here is derived from an EMBL/GenBank/DDBJ whole genome shotgun (WGS) entry which is preliminary data.</text>
</comment>
<proteinExistence type="predicted"/>
<gene>
    <name evidence="2" type="ORF">MQP27_41285</name>
</gene>
<reference evidence="2" key="1">
    <citation type="submission" date="2022-03" db="EMBL/GenBank/DDBJ databases">
        <title>Streptomyces 7R015 and 7R016 isolated from Barleria lupulina in Thailand.</title>
        <authorList>
            <person name="Kanchanasin P."/>
            <person name="Phongsopitanun W."/>
            <person name="Tanasupawat S."/>
        </authorList>
    </citation>
    <scope>NUCLEOTIDE SEQUENCE</scope>
    <source>
        <strain evidence="2">7R015</strain>
    </source>
</reference>
<evidence type="ECO:0000313" key="2">
    <source>
        <dbReference type="EMBL" id="MCI3277522.1"/>
    </source>
</evidence>
<dbReference type="EMBL" id="JALDAY010000015">
    <property type="protein sequence ID" value="MCI3277522.1"/>
    <property type="molecule type" value="Genomic_DNA"/>
</dbReference>
<sequence>MQIRMKTTVSGSRNGVPWPPRGETVELPDDEATALCASGMAEPVEHDEEASEAIGDEETRPAPDDDVEKRTLTTQTAAAVTPGAGDSQPKTLAKQAAPAKKTAAKKTTAAPAKD</sequence>
<keyword evidence="3" id="KW-1185">Reference proteome</keyword>
<evidence type="ECO:0000256" key="1">
    <source>
        <dbReference type="SAM" id="MobiDB-lite"/>
    </source>
</evidence>
<accession>A0ABS9YJV1</accession>
<feature type="compositionally biased region" description="Polar residues" evidence="1">
    <location>
        <begin position="1"/>
        <end position="13"/>
    </location>
</feature>
<name>A0ABS9YJV1_9ACTN</name>
<feature type="region of interest" description="Disordered" evidence="1">
    <location>
        <begin position="1"/>
        <end position="114"/>
    </location>
</feature>
<feature type="compositionally biased region" description="Low complexity" evidence="1">
    <location>
        <begin position="89"/>
        <end position="114"/>
    </location>
</feature>
<evidence type="ECO:0000313" key="3">
    <source>
        <dbReference type="Proteomes" id="UP001165269"/>
    </source>
</evidence>